<organism evidence="2 3">
    <name type="scientific">Vitis vinifera</name>
    <name type="common">Grape</name>
    <dbReference type="NCBI Taxonomy" id="29760"/>
    <lineage>
        <taxon>Eukaryota</taxon>
        <taxon>Viridiplantae</taxon>
        <taxon>Streptophyta</taxon>
        <taxon>Embryophyta</taxon>
        <taxon>Tracheophyta</taxon>
        <taxon>Spermatophyta</taxon>
        <taxon>Magnoliopsida</taxon>
        <taxon>eudicotyledons</taxon>
        <taxon>Gunneridae</taxon>
        <taxon>Pentapetalae</taxon>
        <taxon>rosids</taxon>
        <taxon>Vitales</taxon>
        <taxon>Vitaceae</taxon>
        <taxon>Viteae</taxon>
        <taxon>Vitis</taxon>
    </lineage>
</organism>
<dbReference type="Gene3D" id="3.40.50.150">
    <property type="entry name" value="Vaccinia Virus protein VP39"/>
    <property type="match status" value="1"/>
</dbReference>
<dbReference type="PANTHER" id="PTHR33593:SF16">
    <property type="entry name" value="OS08G0110600 PROTEIN"/>
    <property type="match status" value="1"/>
</dbReference>
<feature type="transmembrane region" description="Helical" evidence="1">
    <location>
        <begin position="13"/>
        <end position="31"/>
    </location>
</feature>
<keyword evidence="1" id="KW-0812">Transmembrane</keyword>
<dbReference type="InterPro" id="IPR029063">
    <property type="entry name" value="SAM-dependent_MTases_sf"/>
</dbReference>
<evidence type="ECO:0000313" key="2">
    <source>
        <dbReference type="EMBL" id="RVW31549.1"/>
    </source>
</evidence>
<accession>A0A438D7X2</accession>
<name>A0A438D7X2_VITVI</name>
<reference evidence="2 3" key="1">
    <citation type="journal article" date="2018" name="PLoS Genet.">
        <title>Population sequencing reveals clonal diversity and ancestral inbreeding in the grapevine cultivar Chardonnay.</title>
        <authorList>
            <person name="Roach M.J."/>
            <person name="Johnson D.L."/>
            <person name="Bohlmann J."/>
            <person name="van Vuuren H.J."/>
            <person name="Jones S.J."/>
            <person name="Pretorius I.S."/>
            <person name="Schmidt S.A."/>
            <person name="Borneman A.R."/>
        </authorList>
    </citation>
    <scope>NUCLEOTIDE SEQUENCE [LARGE SCALE GENOMIC DNA]</scope>
    <source>
        <strain evidence="3">cv. Chardonnay</strain>
        <tissue evidence="2">Leaf</tissue>
    </source>
</reference>
<dbReference type="EMBL" id="QGNW01001749">
    <property type="protein sequence ID" value="RVW31549.1"/>
    <property type="molecule type" value="Genomic_DNA"/>
</dbReference>
<dbReference type="SUPFAM" id="SSF53335">
    <property type="entry name" value="S-adenosyl-L-methionine-dependent methyltransferases"/>
    <property type="match status" value="1"/>
</dbReference>
<sequence length="240" mass="26689">MASTSSQYHKLDLVSHLFCTVYLIPISFCTMKWSPQDAMKAYLHTLQLSKIQYGQDCTLGTTKLIQPQCMEFLSALAAGNQAKVMVQVLSNEGVNPLTIALAVAAKHCGGRFICFLDQQQDIEDCTAQLSCYDLEDVVEFMHGNPCEVIIQLKNIDFAVIDCKFKDHLRLFQIIDVNPRGSIAVVTNLVRKGNGAGFGEVVREKRGIECVTLSIGEGMELTRIGVTCNHENKRFYVTSEN</sequence>
<dbReference type="InterPro" id="IPR009902">
    <property type="entry name" value="DUF1442"/>
</dbReference>
<keyword evidence="1" id="KW-1133">Transmembrane helix</keyword>
<comment type="caution">
    <text evidence="2">The sequence shown here is derived from an EMBL/GenBank/DDBJ whole genome shotgun (WGS) entry which is preliminary data.</text>
</comment>
<proteinExistence type="predicted"/>
<dbReference type="AlphaFoldDB" id="A0A438D7X2"/>
<evidence type="ECO:0000313" key="3">
    <source>
        <dbReference type="Proteomes" id="UP000288805"/>
    </source>
</evidence>
<dbReference type="PANTHER" id="PTHR33593">
    <property type="entry name" value="DUF1442 FAMILY PROTEIN"/>
    <property type="match status" value="1"/>
</dbReference>
<protein>
    <submittedName>
        <fullName evidence="2">Uncharacterized protein</fullName>
    </submittedName>
</protein>
<keyword evidence="1" id="KW-0472">Membrane</keyword>
<dbReference type="Pfam" id="PF07279">
    <property type="entry name" value="DUF1442"/>
    <property type="match status" value="1"/>
</dbReference>
<gene>
    <name evidence="2" type="ORF">CK203_087934</name>
</gene>
<evidence type="ECO:0000256" key="1">
    <source>
        <dbReference type="SAM" id="Phobius"/>
    </source>
</evidence>
<dbReference type="Proteomes" id="UP000288805">
    <property type="component" value="Unassembled WGS sequence"/>
</dbReference>